<feature type="transmembrane region" description="Helical" evidence="8">
    <location>
        <begin position="172"/>
        <end position="192"/>
    </location>
</feature>
<dbReference type="GO" id="GO:0005886">
    <property type="term" value="C:plasma membrane"/>
    <property type="evidence" value="ECO:0007669"/>
    <property type="project" value="UniProtKB-SubCell"/>
</dbReference>
<dbReference type="AlphaFoldDB" id="A0A0P1I4I5"/>
<evidence type="ECO:0000256" key="2">
    <source>
        <dbReference type="ARBA" id="ARBA00009142"/>
    </source>
</evidence>
<dbReference type="PANTHER" id="PTHR30269:SF37">
    <property type="entry name" value="MEMBRANE TRANSPORTER PROTEIN"/>
    <property type="match status" value="1"/>
</dbReference>
<evidence type="ECO:0000256" key="1">
    <source>
        <dbReference type="ARBA" id="ARBA00004651"/>
    </source>
</evidence>
<comment type="subcellular location">
    <subcellularLocation>
        <location evidence="1 8">Cell membrane</location>
        <topology evidence="1 8">Multi-pass membrane protein</topology>
    </subcellularLocation>
</comment>
<feature type="transmembrane region" description="Helical" evidence="8">
    <location>
        <begin position="82"/>
        <end position="101"/>
    </location>
</feature>
<protein>
    <recommendedName>
        <fullName evidence="8">Probable membrane transporter protein</fullName>
    </recommendedName>
</protein>
<dbReference type="EMBL" id="CYUD01000002">
    <property type="protein sequence ID" value="CUJ89530.1"/>
    <property type="molecule type" value="Genomic_DNA"/>
</dbReference>
<dbReference type="OrthoDB" id="9795324at2"/>
<keyword evidence="6 8" id="KW-1133">Transmembrane helix</keyword>
<gene>
    <name evidence="9" type="ORF">RUE5091_00885</name>
</gene>
<evidence type="ECO:0000256" key="4">
    <source>
        <dbReference type="ARBA" id="ARBA00022475"/>
    </source>
</evidence>
<feature type="transmembrane region" description="Helical" evidence="8">
    <location>
        <begin position="107"/>
        <end position="127"/>
    </location>
</feature>
<feature type="transmembrane region" description="Helical" evidence="8">
    <location>
        <begin position="231"/>
        <end position="251"/>
    </location>
</feature>
<evidence type="ECO:0000256" key="5">
    <source>
        <dbReference type="ARBA" id="ARBA00022692"/>
    </source>
</evidence>
<dbReference type="STRING" id="1715692.RUE5091_00885"/>
<feature type="transmembrane region" description="Helical" evidence="8">
    <location>
        <begin position="48"/>
        <end position="70"/>
    </location>
</feature>
<feature type="transmembrane region" description="Helical" evidence="8">
    <location>
        <begin position="16"/>
        <end position="42"/>
    </location>
</feature>
<comment type="similarity">
    <text evidence="2 8">Belongs to the 4-toluene sulfonate uptake permease (TSUP) (TC 2.A.102) family.</text>
</comment>
<evidence type="ECO:0000313" key="10">
    <source>
        <dbReference type="Proteomes" id="UP000051260"/>
    </source>
</evidence>
<keyword evidence="5 8" id="KW-0812">Transmembrane</keyword>
<evidence type="ECO:0000256" key="7">
    <source>
        <dbReference type="ARBA" id="ARBA00023136"/>
    </source>
</evidence>
<keyword evidence="7 8" id="KW-0472">Membrane</keyword>
<dbReference type="Proteomes" id="UP000051260">
    <property type="component" value="Unassembled WGS sequence"/>
</dbReference>
<dbReference type="InterPro" id="IPR002781">
    <property type="entry name" value="TM_pro_TauE-like"/>
</dbReference>
<dbReference type="PANTHER" id="PTHR30269">
    <property type="entry name" value="TRANSMEMBRANE PROTEIN YFCA"/>
    <property type="match status" value="1"/>
</dbReference>
<evidence type="ECO:0000256" key="3">
    <source>
        <dbReference type="ARBA" id="ARBA00022448"/>
    </source>
</evidence>
<reference evidence="10" key="1">
    <citation type="submission" date="2015-09" db="EMBL/GenBank/DDBJ databases">
        <authorList>
            <person name="Rodrigo-Torres L."/>
            <person name="Arahal D.R."/>
        </authorList>
    </citation>
    <scope>NUCLEOTIDE SEQUENCE [LARGE SCALE GENOMIC DNA]</scope>
    <source>
        <strain evidence="10">CECT 5091</strain>
    </source>
</reference>
<dbReference type="Pfam" id="PF01925">
    <property type="entry name" value="TauE"/>
    <property type="match status" value="1"/>
</dbReference>
<keyword evidence="10" id="KW-1185">Reference proteome</keyword>
<organism evidence="9 10">
    <name type="scientific">Ruegeria denitrificans</name>
    <dbReference type="NCBI Taxonomy" id="1715692"/>
    <lineage>
        <taxon>Bacteria</taxon>
        <taxon>Pseudomonadati</taxon>
        <taxon>Pseudomonadota</taxon>
        <taxon>Alphaproteobacteria</taxon>
        <taxon>Rhodobacterales</taxon>
        <taxon>Roseobacteraceae</taxon>
        <taxon>Ruegeria</taxon>
    </lineage>
</organism>
<keyword evidence="4 8" id="KW-1003">Cell membrane</keyword>
<keyword evidence="3" id="KW-0813">Transport</keyword>
<name>A0A0P1I4I5_9RHOB</name>
<evidence type="ECO:0000313" key="9">
    <source>
        <dbReference type="EMBL" id="CUJ89530.1"/>
    </source>
</evidence>
<sequence length="252" mass="26948">MPTSTPDIFGQSPTGLAVIFFAAFLGGIVRGFSGFGTALIFLPLSTPYLGPFGALIGLTIMDIFGPLPNLRRAWHVVHRKDLVRLLVGCALLLPVGLWLLTKVEPEVFRYAVSLLALFMLAVLILGLRYHGHVGRGMVAGIGAAAGFLGGVAGLPGPAVILFYMSRPVPVEVIRATILLFLFGFDFLLLGFLTGMERITWAAAALGLVLAVPNLLGNWLGGWLFRPGFEKLYRATAYLAIAVAALFGLPLWG</sequence>
<feature type="transmembrane region" description="Helical" evidence="8">
    <location>
        <begin position="139"/>
        <end position="160"/>
    </location>
</feature>
<accession>A0A0P1I4I5</accession>
<feature type="transmembrane region" description="Helical" evidence="8">
    <location>
        <begin position="199"/>
        <end position="219"/>
    </location>
</feature>
<evidence type="ECO:0000256" key="6">
    <source>
        <dbReference type="ARBA" id="ARBA00022989"/>
    </source>
</evidence>
<evidence type="ECO:0000256" key="8">
    <source>
        <dbReference type="RuleBase" id="RU363041"/>
    </source>
</evidence>
<proteinExistence type="inferred from homology"/>
<dbReference type="RefSeq" id="WP_058280643.1">
    <property type="nucleotide sequence ID" value="NZ_CYUD01000002.1"/>
</dbReference>
<dbReference type="InterPro" id="IPR052017">
    <property type="entry name" value="TSUP"/>
</dbReference>